<keyword evidence="3" id="KW-0472">Membrane</keyword>
<feature type="transmembrane region" description="Helical" evidence="3">
    <location>
        <begin position="229"/>
        <end position="252"/>
    </location>
</feature>
<dbReference type="InterPro" id="IPR000620">
    <property type="entry name" value="EamA_dom"/>
</dbReference>
<feature type="compositionally biased region" description="Low complexity" evidence="2">
    <location>
        <begin position="13"/>
        <end position="24"/>
    </location>
</feature>
<dbReference type="PANTHER" id="PTHR12715">
    <property type="entry name" value="TRANSPORTER, DRUG/METABOLITE EXPORTER FAMILY"/>
    <property type="match status" value="1"/>
</dbReference>
<reference evidence="6" key="1">
    <citation type="submission" date="2015-03" db="EMBL/GenBank/DDBJ databases">
        <title>Luteipulveratus halotolerans sp. nov., a novel actinobacterium (Dermacoccaceae) from Sarawak, Malaysia.</title>
        <authorList>
            <person name="Juboi H."/>
            <person name="Basik A."/>
            <person name="Shamsul S.S."/>
            <person name="Arnold P."/>
            <person name="Schmitt E.K."/>
            <person name="Sanglier J.-J."/>
            <person name="Yeo T."/>
        </authorList>
    </citation>
    <scope>NUCLEOTIDE SEQUENCE [LARGE SCALE GENOMIC DNA]</scope>
    <source>
        <strain evidence="6">C296001</strain>
    </source>
</reference>
<evidence type="ECO:0000256" key="2">
    <source>
        <dbReference type="SAM" id="MobiDB-lite"/>
    </source>
</evidence>
<name>A0A0L6CJA4_9MICO</name>
<evidence type="ECO:0000259" key="4">
    <source>
        <dbReference type="Pfam" id="PF00892"/>
    </source>
</evidence>
<feature type="transmembrane region" description="Helical" evidence="3">
    <location>
        <begin position="264"/>
        <end position="281"/>
    </location>
</feature>
<dbReference type="InterPro" id="IPR052756">
    <property type="entry name" value="Alkyne_AA_exporter"/>
</dbReference>
<evidence type="ECO:0000313" key="6">
    <source>
        <dbReference type="Proteomes" id="UP000037397"/>
    </source>
</evidence>
<feature type="domain" description="EamA" evidence="4">
    <location>
        <begin position="35"/>
        <end position="159"/>
    </location>
</feature>
<dbReference type="RefSeq" id="WP_082220958.1">
    <property type="nucleotide sequence ID" value="NZ_LAIR01000002.1"/>
</dbReference>
<feature type="region of interest" description="Disordered" evidence="2">
    <location>
        <begin position="1"/>
        <end position="24"/>
    </location>
</feature>
<feature type="transmembrane region" description="Helical" evidence="3">
    <location>
        <begin position="26"/>
        <end position="46"/>
    </location>
</feature>
<keyword evidence="3" id="KW-1133">Transmembrane helix</keyword>
<dbReference type="STRING" id="1631356.VV01_12700"/>
<dbReference type="Proteomes" id="UP000037397">
    <property type="component" value="Unassembled WGS sequence"/>
</dbReference>
<feature type="domain" description="EamA" evidence="4">
    <location>
        <begin position="170"/>
        <end position="303"/>
    </location>
</feature>
<comment type="similarity">
    <text evidence="1">Belongs to the EamA transporter family.</text>
</comment>
<keyword evidence="3" id="KW-0812">Transmembrane</keyword>
<evidence type="ECO:0000313" key="5">
    <source>
        <dbReference type="EMBL" id="KNX37814.1"/>
    </source>
</evidence>
<sequence length="320" mass="32415">MTTQQDAAVGRRTTPAETPSAPSPSWAVPAAVGVVLLLWASSFIAIRAVGDTFSPGPLAFGRLVVGTLALGAIGLYYRSPLPRGRGLALVALYGVLWFALYTVVLNAAEHHLDAGTAAMLVNVAPILVAVAAGFLLGEGFPRPLIIGVGVAFAGVALIAVGGVGSHSDGLGVALGLITAVLYAAGVLSQKVALRTVDPVSATWVGCAIGMAVLVPFLPATVDEARDASFGAIAAVVYLGVFPTAIAFTLWAYALSRASAGRTASASLAVPAIAVVMSWVFLGEVPTVLAMVGGVLCITGVLVSRRRVRPQPVAATSPRGQ</sequence>
<feature type="transmembrane region" description="Helical" evidence="3">
    <location>
        <begin position="287"/>
        <end position="303"/>
    </location>
</feature>
<protein>
    <submittedName>
        <fullName evidence="5">Multidrug transporter</fullName>
    </submittedName>
</protein>
<dbReference type="SUPFAM" id="SSF103481">
    <property type="entry name" value="Multidrug resistance efflux transporter EmrE"/>
    <property type="match status" value="2"/>
</dbReference>
<proteinExistence type="inferred from homology"/>
<dbReference type="EMBL" id="LAIR01000002">
    <property type="protein sequence ID" value="KNX37814.1"/>
    <property type="molecule type" value="Genomic_DNA"/>
</dbReference>
<feature type="transmembrane region" description="Helical" evidence="3">
    <location>
        <begin position="58"/>
        <end position="77"/>
    </location>
</feature>
<comment type="caution">
    <text evidence="5">The sequence shown here is derived from an EMBL/GenBank/DDBJ whole genome shotgun (WGS) entry which is preliminary data.</text>
</comment>
<accession>A0A0L6CJA4</accession>
<feature type="transmembrane region" description="Helical" evidence="3">
    <location>
        <begin position="89"/>
        <end position="108"/>
    </location>
</feature>
<feature type="transmembrane region" description="Helical" evidence="3">
    <location>
        <begin position="169"/>
        <end position="187"/>
    </location>
</feature>
<dbReference type="Pfam" id="PF00892">
    <property type="entry name" value="EamA"/>
    <property type="match status" value="2"/>
</dbReference>
<evidence type="ECO:0000256" key="1">
    <source>
        <dbReference type="ARBA" id="ARBA00007362"/>
    </source>
</evidence>
<keyword evidence="6" id="KW-1185">Reference proteome</keyword>
<dbReference type="OrthoDB" id="3744378at2"/>
<dbReference type="AlphaFoldDB" id="A0A0L6CJA4"/>
<feature type="transmembrane region" description="Helical" evidence="3">
    <location>
        <begin position="114"/>
        <end position="137"/>
    </location>
</feature>
<feature type="transmembrane region" description="Helical" evidence="3">
    <location>
        <begin position="199"/>
        <end position="217"/>
    </location>
</feature>
<organism evidence="5 6">
    <name type="scientific">Luteipulveratus halotolerans</name>
    <dbReference type="NCBI Taxonomy" id="1631356"/>
    <lineage>
        <taxon>Bacteria</taxon>
        <taxon>Bacillati</taxon>
        <taxon>Actinomycetota</taxon>
        <taxon>Actinomycetes</taxon>
        <taxon>Micrococcales</taxon>
        <taxon>Dermacoccaceae</taxon>
        <taxon>Luteipulveratus</taxon>
    </lineage>
</organism>
<dbReference type="GO" id="GO:0016020">
    <property type="term" value="C:membrane"/>
    <property type="evidence" value="ECO:0007669"/>
    <property type="project" value="InterPro"/>
</dbReference>
<dbReference type="InterPro" id="IPR037185">
    <property type="entry name" value="EmrE-like"/>
</dbReference>
<gene>
    <name evidence="5" type="ORF">VV01_12700</name>
</gene>
<dbReference type="PANTHER" id="PTHR12715:SF4">
    <property type="entry name" value="EAMA DOMAIN-CONTAINING PROTEIN"/>
    <property type="match status" value="1"/>
</dbReference>
<evidence type="ECO:0000256" key="3">
    <source>
        <dbReference type="SAM" id="Phobius"/>
    </source>
</evidence>
<dbReference type="PATRIC" id="fig|1631356.3.peg.2491"/>
<feature type="transmembrane region" description="Helical" evidence="3">
    <location>
        <begin position="144"/>
        <end position="163"/>
    </location>
</feature>